<accession>A0ABX1T356</accession>
<protein>
    <submittedName>
        <fullName evidence="2">2-octaprenyl-3-methyl-6-methoxy-1,4-benzoquinol hydroxylase</fullName>
    </submittedName>
</protein>
<keyword evidence="3" id="KW-1185">Reference proteome</keyword>
<organism evidence="2 3">
    <name type="scientific">Pelagibacter ubique</name>
    <dbReference type="NCBI Taxonomy" id="198252"/>
    <lineage>
        <taxon>Bacteria</taxon>
        <taxon>Pseudomonadati</taxon>
        <taxon>Pseudomonadota</taxon>
        <taxon>Alphaproteobacteria</taxon>
        <taxon>Candidatus Pelagibacterales</taxon>
        <taxon>Candidatus Pelagibacteraceae</taxon>
        <taxon>Candidatus Pelagibacter</taxon>
    </lineage>
</organism>
<name>A0ABX1T356_PELUQ</name>
<dbReference type="Pfam" id="PF01494">
    <property type="entry name" value="FAD_binding_3"/>
    <property type="match status" value="1"/>
</dbReference>
<dbReference type="PRINTS" id="PR00420">
    <property type="entry name" value="RNGMNOXGNASE"/>
</dbReference>
<dbReference type="EMBL" id="LANA01000001">
    <property type="protein sequence ID" value="NMN67311.1"/>
    <property type="molecule type" value="Genomic_DNA"/>
</dbReference>
<dbReference type="RefSeq" id="WP_169035810.1">
    <property type="nucleotide sequence ID" value="NZ_LANA01000001.1"/>
</dbReference>
<dbReference type="InterPro" id="IPR002938">
    <property type="entry name" value="FAD-bd"/>
</dbReference>
<comment type="caution">
    <text evidence="2">The sequence shown here is derived from an EMBL/GenBank/DDBJ whole genome shotgun (WGS) entry which is preliminary data.</text>
</comment>
<evidence type="ECO:0000313" key="3">
    <source>
        <dbReference type="Proteomes" id="UP001166004"/>
    </source>
</evidence>
<sequence>MNICIIGDGLTGLSLAKNLTNKKIDVHFYHKNKIKNLTSSRTIGISRNNLEFYKKEIYEIPKKIFWQIKKIEIYSEKLNKERLLKFEDKKDNLFYMLKNDELYKLLMKDLSNNEYFKKKLIKNDSSFKDLLKKNKYDLIINCDLNNFFSKKFFIKKIDKNYENLAYTTILSHQKLKNNVAIQIFTKNGPIAFLPISNNETSIVCSLDTKNKKYNDYEVLELINKNNPKYQVQKKLKLSSFKLSSSNLRNYYHQNILAFGDLLHRIHPLAGQGFNMTIRDIKILSKIIQNKIDLGIQLDESILSEFEKETKIKNFIFSNSVDLIYEVFNLDKKIKNKSFNKILKIIGKNKGLTNYFIKIADKGLNF</sequence>
<gene>
    <name evidence="2" type="ORF">VP91_00004530</name>
</gene>
<evidence type="ECO:0000313" key="2">
    <source>
        <dbReference type="EMBL" id="NMN67311.1"/>
    </source>
</evidence>
<dbReference type="InterPro" id="IPR036188">
    <property type="entry name" value="FAD/NAD-bd_sf"/>
</dbReference>
<dbReference type="InterPro" id="IPR051205">
    <property type="entry name" value="UbiH/COQ6_monooxygenase"/>
</dbReference>
<dbReference type="Proteomes" id="UP001166004">
    <property type="component" value="Unassembled WGS sequence"/>
</dbReference>
<reference evidence="2 3" key="1">
    <citation type="submission" date="2019-07" db="EMBL/GenBank/DDBJ databases">
        <title>SAR11 Genome Evolution.</title>
        <authorList>
            <person name="Giovannoni S."/>
        </authorList>
    </citation>
    <scope>NUCLEOTIDE SEQUENCE [LARGE SCALE GENOMIC DNA]</scope>
    <source>
        <strain evidence="2 3">HTCC9565</strain>
    </source>
</reference>
<dbReference type="Gene3D" id="3.30.9.10">
    <property type="entry name" value="D-Amino Acid Oxidase, subunit A, domain 2"/>
    <property type="match status" value="1"/>
</dbReference>
<dbReference type="Gene3D" id="3.50.50.60">
    <property type="entry name" value="FAD/NAD(P)-binding domain"/>
    <property type="match status" value="1"/>
</dbReference>
<feature type="domain" description="FAD-binding" evidence="1">
    <location>
        <begin position="184"/>
        <end position="287"/>
    </location>
</feature>
<dbReference type="PANTHER" id="PTHR43876">
    <property type="entry name" value="UBIQUINONE BIOSYNTHESIS MONOOXYGENASE COQ6, MITOCHONDRIAL"/>
    <property type="match status" value="1"/>
</dbReference>
<dbReference type="SUPFAM" id="SSF51905">
    <property type="entry name" value="FAD/NAD(P)-binding domain"/>
    <property type="match status" value="1"/>
</dbReference>
<proteinExistence type="predicted"/>
<evidence type="ECO:0000259" key="1">
    <source>
        <dbReference type="Pfam" id="PF01494"/>
    </source>
</evidence>
<dbReference type="PANTHER" id="PTHR43876:SF7">
    <property type="entry name" value="UBIQUINONE BIOSYNTHESIS MONOOXYGENASE COQ6, MITOCHONDRIAL"/>
    <property type="match status" value="1"/>
</dbReference>